<dbReference type="Proteomes" id="UP000434276">
    <property type="component" value="Unassembled WGS sequence"/>
</dbReference>
<name>A0A5S9XZ94_ARATH</name>
<evidence type="ECO:0000313" key="2">
    <source>
        <dbReference type="Proteomes" id="UP000434276"/>
    </source>
</evidence>
<dbReference type="OrthoDB" id="1042261at2759"/>
<dbReference type="ExpressionAtlas" id="A0A5S9XZ94">
    <property type="expression patterns" value="baseline and differential"/>
</dbReference>
<gene>
    <name evidence="1" type="ORF">C24_LOCUS19664</name>
</gene>
<sequence>MAERLLQSMSRVAGRCHPDCVKASDEQEDYHASQNAALVAVNLISSARLILKLDAEFTEYSAQFLMDNAGKEDDPGEVDQQRNQVTTENCLRYLAENVWTKKENGQGGMDQQRPVLTVKDCLELAFKKGLPRREHWAHLGCTFKAPPFACQIPRVPVKGEVVEVKTFDEAFKLLVHQPIGAKLHLFSPQIDNVGEGVYKGLTTGNETHYVGLRDVLIASVEEFEGDSVAIVKICYKKKLSFIKVSLSVRFLSVAHDGDESKFIAPTGDISLSFLYATAIATCLILVDLCLRSSSQMESLLECFAITDGKCHPDCLKANNEQEDYDACQSAALVAVSLISSARVIFKIDSKYTEYSPQYLVDNVGKEEVEGEMDQPSCQYTVGNLLSYLVENVWTKKEVRQREMDQQRREVIEAANVSEALKLGMQQPAAARLHLFSPEFDLVGEGIYDGPSGNETRYVGLRDVLMVEAEKIKGETVFTVQICYKKKTSFVKVSTRSMILPLNGDDKSQVTEPACLLVDFCIPRFSIN</sequence>
<proteinExistence type="predicted"/>
<reference evidence="1 2" key="1">
    <citation type="submission" date="2019-12" db="EMBL/GenBank/DDBJ databases">
        <authorList>
            <person name="Jiao W.-B."/>
            <person name="Schneeberger K."/>
        </authorList>
    </citation>
    <scope>NUCLEOTIDE SEQUENCE [LARGE SCALE GENOMIC DNA]</scope>
    <source>
        <strain evidence="2">cv. C24</strain>
    </source>
</reference>
<dbReference type="EMBL" id="CACSHJ010000095">
    <property type="protein sequence ID" value="CAA0396946.1"/>
    <property type="molecule type" value="Genomic_DNA"/>
</dbReference>
<dbReference type="AlphaFoldDB" id="A0A5S9XZ94"/>
<organism evidence="1 2">
    <name type="scientific">Arabidopsis thaliana</name>
    <name type="common">Mouse-ear cress</name>
    <dbReference type="NCBI Taxonomy" id="3702"/>
    <lineage>
        <taxon>Eukaryota</taxon>
        <taxon>Viridiplantae</taxon>
        <taxon>Streptophyta</taxon>
        <taxon>Embryophyta</taxon>
        <taxon>Tracheophyta</taxon>
        <taxon>Spermatophyta</taxon>
        <taxon>Magnoliopsida</taxon>
        <taxon>eudicotyledons</taxon>
        <taxon>Gunneridae</taxon>
        <taxon>Pentapetalae</taxon>
        <taxon>rosids</taxon>
        <taxon>malvids</taxon>
        <taxon>Brassicales</taxon>
        <taxon>Brassicaceae</taxon>
        <taxon>Camelineae</taxon>
        <taxon>Arabidopsis</taxon>
    </lineage>
</organism>
<accession>A0A5S9XZ94</accession>
<evidence type="ECO:0000313" key="1">
    <source>
        <dbReference type="EMBL" id="CAA0396946.1"/>
    </source>
</evidence>
<protein>
    <submittedName>
        <fullName evidence="1">Uncharacterized protein</fullName>
    </submittedName>
</protein>